<dbReference type="PANTHER" id="PTHR13887">
    <property type="entry name" value="GLUTATHIONE S-TRANSFERASE KAPPA"/>
    <property type="match status" value="1"/>
</dbReference>
<dbReference type="InterPro" id="IPR036249">
    <property type="entry name" value="Thioredoxin-like_sf"/>
</dbReference>
<evidence type="ECO:0000256" key="1">
    <source>
        <dbReference type="ARBA" id="ARBA00005791"/>
    </source>
</evidence>
<dbReference type="AlphaFoldDB" id="A0A0U5H8R5"/>
<feature type="domain" description="Thioredoxin-like fold" evidence="8">
    <location>
        <begin position="50"/>
        <end position="219"/>
    </location>
</feature>
<dbReference type="Proteomes" id="UP000066737">
    <property type="component" value="Plasmid pSTJ003"/>
</dbReference>
<dbReference type="OrthoDB" id="15256at2157"/>
<keyword evidence="4" id="KW-0813">Transport</keyword>
<name>A0A0U5H8R5_9EURY</name>
<dbReference type="PANTHER" id="PTHR13887:SF14">
    <property type="entry name" value="DISULFIDE BOND FORMATION PROTEIN D"/>
    <property type="match status" value="1"/>
</dbReference>
<keyword evidence="5" id="KW-0560">Oxidoreductase</keyword>
<keyword evidence="3" id="KW-0732">Signal</keyword>
<comment type="similarity">
    <text evidence="1">Belongs to the thioredoxin family. DsbA subfamily.</text>
</comment>
<dbReference type="InterPro" id="IPR012336">
    <property type="entry name" value="Thioredoxin-like_fold"/>
</dbReference>
<organism evidence="9 10">
    <name type="scientific">Halobacterium hubeiense</name>
    <dbReference type="NCBI Taxonomy" id="1407499"/>
    <lineage>
        <taxon>Archaea</taxon>
        <taxon>Methanobacteriati</taxon>
        <taxon>Methanobacteriota</taxon>
        <taxon>Stenosarchaea group</taxon>
        <taxon>Halobacteria</taxon>
        <taxon>Halobacteriales</taxon>
        <taxon>Halobacteriaceae</taxon>
        <taxon>Halobacterium</taxon>
    </lineage>
</organism>
<dbReference type="KEGG" id="hhb:Hhub_6058"/>
<geneLocation type="plasmid" evidence="10">
    <name>pSTJ003</name>
</geneLocation>
<keyword evidence="6" id="KW-1015">Disulfide bond</keyword>
<evidence type="ECO:0000313" key="10">
    <source>
        <dbReference type="Proteomes" id="UP000066737"/>
    </source>
</evidence>
<evidence type="ECO:0000256" key="3">
    <source>
        <dbReference type="ARBA" id="ARBA00022729"/>
    </source>
</evidence>
<evidence type="ECO:0000256" key="4">
    <source>
        <dbReference type="ARBA" id="ARBA00022982"/>
    </source>
</evidence>
<accession>A0A0U5H8R5</accession>
<dbReference type="Gene3D" id="3.40.30.10">
    <property type="entry name" value="Glutaredoxin"/>
    <property type="match status" value="1"/>
</dbReference>
<comment type="similarity">
    <text evidence="2">Belongs to the glutaredoxin family.</text>
</comment>
<dbReference type="Pfam" id="PF13462">
    <property type="entry name" value="Thioredoxin_4"/>
    <property type="match status" value="1"/>
</dbReference>
<sequence>MSRRQVLATGSIVALSGCLGGGSNSSTDGNVNEDVANAPLSNSPDSLTYATMGSSDGPTITYYGNWKCPYCAEFSTGTLGDFVTDYVENGNVNIQFRALAYINGEPFLGADSPRAARAGLAVWNVNPETYWRYHEHVFANQPPEGETWATAEKLLSFAESAGVGDLDRVREQLDEGMYESEVQNTTDAAASAGVSGTPTLVIDGETVNPLSDESRARTLIEGLTDAS</sequence>
<evidence type="ECO:0000256" key="7">
    <source>
        <dbReference type="ARBA" id="ARBA00023284"/>
    </source>
</evidence>
<protein>
    <submittedName>
        <fullName evidence="9">Thioredoxin domain protein</fullName>
    </submittedName>
</protein>
<dbReference type="EMBL" id="LN831305">
    <property type="protein sequence ID" value="CQH65088.1"/>
    <property type="molecule type" value="Genomic_DNA"/>
</dbReference>
<evidence type="ECO:0000313" key="9">
    <source>
        <dbReference type="EMBL" id="CQH65088.1"/>
    </source>
</evidence>
<dbReference type="GO" id="GO:0016491">
    <property type="term" value="F:oxidoreductase activity"/>
    <property type="evidence" value="ECO:0007669"/>
    <property type="project" value="UniProtKB-KW"/>
</dbReference>
<keyword evidence="7" id="KW-0676">Redox-active center</keyword>
<evidence type="ECO:0000256" key="5">
    <source>
        <dbReference type="ARBA" id="ARBA00023002"/>
    </source>
</evidence>
<dbReference type="SUPFAM" id="SSF52833">
    <property type="entry name" value="Thioredoxin-like"/>
    <property type="match status" value="1"/>
</dbReference>
<evidence type="ECO:0000259" key="8">
    <source>
        <dbReference type="Pfam" id="PF13462"/>
    </source>
</evidence>
<proteinExistence type="inferred from homology"/>
<dbReference type="PROSITE" id="PS51257">
    <property type="entry name" value="PROKAR_LIPOPROTEIN"/>
    <property type="match status" value="1"/>
</dbReference>
<gene>
    <name evidence="9" type="ORF">HHUB_6058</name>
</gene>
<reference evidence="10" key="1">
    <citation type="journal article" date="2016" name="Environ. Microbiol.">
        <title>The complete genome of a viable archaeum isolated from 123-million-year-old rock salt.</title>
        <authorList>
            <person name="Jaakkola S.T."/>
            <person name="Pfeiffer F."/>
            <person name="Ravantti J.J."/>
            <person name="Guo Q."/>
            <person name="Liu Y."/>
            <person name="Chen X."/>
            <person name="Ma H."/>
            <person name="Yang C."/>
            <person name="Oksanen H.M."/>
            <person name="Bamford D.H."/>
        </authorList>
    </citation>
    <scope>NUCLEOTIDE SEQUENCE</scope>
    <source>
        <strain evidence="10">JI20-1</strain>
        <plasmid evidence="10">Plasmid pSTJ003</plasmid>
    </source>
</reference>
<keyword evidence="4" id="KW-0249">Electron transport</keyword>
<evidence type="ECO:0000256" key="2">
    <source>
        <dbReference type="ARBA" id="ARBA00007787"/>
    </source>
</evidence>
<evidence type="ECO:0000256" key="6">
    <source>
        <dbReference type="ARBA" id="ARBA00023157"/>
    </source>
</evidence>
<keyword evidence="10" id="KW-1185">Reference proteome</keyword>